<protein>
    <recommendedName>
        <fullName evidence="3">DUF2203 domain-containing protein</fullName>
    </recommendedName>
</protein>
<dbReference type="EMBL" id="LR593887">
    <property type="protein sequence ID" value="VTS05437.1"/>
    <property type="molecule type" value="Genomic_DNA"/>
</dbReference>
<reference evidence="1" key="1">
    <citation type="submission" date="2019-04" db="EMBL/GenBank/DDBJ databases">
        <authorList>
            <consortium name="Science for Life Laboratories"/>
        </authorList>
    </citation>
    <scope>NUCLEOTIDE SEQUENCE</scope>
    <source>
        <strain evidence="1">MBLW1</strain>
    </source>
</reference>
<dbReference type="RefSeq" id="WP_162659168.1">
    <property type="nucleotide sequence ID" value="NZ_LR593887.1"/>
</dbReference>
<dbReference type="EMBL" id="LR586016">
    <property type="protein sequence ID" value="VIP04035.1"/>
    <property type="molecule type" value="Genomic_DNA"/>
</dbReference>
<evidence type="ECO:0008006" key="3">
    <source>
        <dbReference type="Google" id="ProtNLM"/>
    </source>
</evidence>
<proteinExistence type="predicted"/>
<sequence>MNSTPRRAFGSTDQPRRSDVSLDLTTARKMLPLVRQIVGDILAHRQTLNRLQPEQENLDRHRRDLVWQERQRRYYVTETIEATEKALAAALKELRGLGVNLTDSATGEVEFPTRINGKSASFQWRAGEDDLHYWHYADEDGRRPIPQDWAASQPVAQHS</sequence>
<organism evidence="1">
    <name type="scientific">Tuwongella immobilis</name>
    <dbReference type="NCBI Taxonomy" id="692036"/>
    <lineage>
        <taxon>Bacteria</taxon>
        <taxon>Pseudomonadati</taxon>
        <taxon>Planctomycetota</taxon>
        <taxon>Planctomycetia</taxon>
        <taxon>Gemmatales</taxon>
        <taxon>Gemmataceae</taxon>
        <taxon>Tuwongella</taxon>
    </lineage>
</organism>
<accession>A0A6C2YSX3</accession>
<keyword evidence="2" id="KW-1185">Reference proteome</keyword>
<dbReference type="InParanoid" id="A0A6C2YSX3"/>
<gene>
    <name evidence="1" type="ORF">GMBLW1_51580</name>
</gene>
<evidence type="ECO:0000313" key="1">
    <source>
        <dbReference type="EMBL" id="VIP04035.1"/>
    </source>
</evidence>
<name>A0A6C2YSX3_9BACT</name>
<dbReference type="AlphaFoldDB" id="A0A6C2YSX3"/>
<evidence type="ECO:0000313" key="2">
    <source>
        <dbReference type="Proteomes" id="UP000464378"/>
    </source>
</evidence>
<dbReference type="Pfam" id="PF09969">
    <property type="entry name" value="DUF2203"/>
    <property type="match status" value="1"/>
</dbReference>
<dbReference type="InterPro" id="IPR018699">
    <property type="entry name" value="DUF2203"/>
</dbReference>
<dbReference type="Proteomes" id="UP000464378">
    <property type="component" value="Chromosome"/>
</dbReference>
<dbReference type="KEGG" id="tim:GMBLW1_51580"/>